<evidence type="ECO:0000313" key="3">
    <source>
        <dbReference type="Proteomes" id="UP000001131"/>
    </source>
</evidence>
<dbReference type="SMART" id="SM00873">
    <property type="entry name" value="B3_4"/>
    <property type="match status" value="1"/>
</dbReference>
<dbReference type="KEGG" id="sgo:SGO_0414"/>
<dbReference type="AlphaFoldDB" id="A8AVC0"/>
<evidence type="ECO:0000259" key="1">
    <source>
        <dbReference type="SMART" id="SM00873"/>
    </source>
</evidence>
<dbReference type="EMBL" id="CP000725">
    <property type="protein sequence ID" value="ABV10233.1"/>
    <property type="molecule type" value="Genomic_DNA"/>
</dbReference>
<dbReference type="GO" id="GO:0004826">
    <property type="term" value="F:phenylalanine-tRNA ligase activity"/>
    <property type="evidence" value="ECO:0007669"/>
    <property type="project" value="InterPro"/>
</dbReference>
<dbReference type="Proteomes" id="UP000001131">
    <property type="component" value="Chromosome"/>
</dbReference>
<sequence length="228" mass="26051">MMKFILDRSLSDLGIESVVIGIAKNVNPHAELSPTFLKKKKEREEWALNCDMEQVLQSPIIQGYEDILQRVGRSVKKNPPTVPALIKNIRHRGSLPSINTIIDIYNVEALQSLLAIGGHDYNKIGEKIEFTVSQKEDTFLPILSKEKHVAKTDYVYRDDKGILAWLDIRDSDLYKFDDDTKDAIFIIQGNANTSVEMRLEALKRIQSDLKECMPDMKFDTLIIKQSED</sequence>
<accession>A8AVC0</accession>
<dbReference type="Pfam" id="PF03483">
    <property type="entry name" value="B3_4"/>
    <property type="match status" value="1"/>
</dbReference>
<protein>
    <recommendedName>
        <fullName evidence="1">B3/B4 tRNA-binding domain-containing protein</fullName>
    </recommendedName>
</protein>
<reference evidence="2 3" key="1">
    <citation type="journal article" date="2007" name="J. Bacteriol.">
        <title>Genome-wide transcriptional changes in Streptococcus gordonii in response to competence signaling peptide.</title>
        <authorList>
            <person name="Vickerman M.M."/>
            <person name="Iobst S."/>
            <person name="Jesionowski A.M."/>
            <person name="Gill S.R."/>
        </authorList>
    </citation>
    <scope>NUCLEOTIDE SEQUENCE [LARGE SCALE GENOMIC DNA]</scope>
    <source>
        <strain evidence="3">Challis / ATCC 35105 / BCRC 15272 / CH1 / DL1 / V288</strain>
    </source>
</reference>
<dbReference type="PANTHER" id="PTHR39209">
    <property type="match status" value="1"/>
</dbReference>
<dbReference type="STRING" id="467705.SGO_0414"/>
<gene>
    <name evidence="2" type="ordered locus">SGO_0414</name>
</gene>
<dbReference type="eggNOG" id="COG3382">
    <property type="taxonomic scope" value="Bacteria"/>
</dbReference>
<proteinExistence type="predicted"/>
<dbReference type="PANTHER" id="PTHR39209:SF2">
    <property type="entry name" value="CYTOPLASMIC PROTEIN"/>
    <property type="match status" value="1"/>
</dbReference>
<keyword evidence="3" id="KW-1185">Reference proteome</keyword>
<evidence type="ECO:0000313" key="2">
    <source>
        <dbReference type="EMBL" id="ABV10233.1"/>
    </source>
</evidence>
<dbReference type="InterPro" id="IPR020825">
    <property type="entry name" value="Phe-tRNA_synthase-like_B3/B4"/>
</dbReference>
<dbReference type="Gene3D" id="3.50.40.10">
    <property type="entry name" value="Phenylalanyl-trna Synthetase, Chain B, domain 3"/>
    <property type="match status" value="1"/>
</dbReference>
<dbReference type="InterPro" id="IPR005146">
    <property type="entry name" value="B3/B4_tRNA-bd"/>
</dbReference>
<name>A8AVC0_STRGC</name>
<dbReference type="HOGENOM" id="CLU_1199217_0_0_9"/>
<dbReference type="SUPFAM" id="SSF56037">
    <property type="entry name" value="PheT/TilS domain"/>
    <property type="match status" value="1"/>
</dbReference>
<organism evidence="2 3">
    <name type="scientific">Streptococcus gordonii (strain Challis / ATCC 35105 / BCRC 15272 / CH1 / DL1 / V288)</name>
    <dbReference type="NCBI Taxonomy" id="467705"/>
    <lineage>
        <taxon>Bacteria</taxon>
        <taxon>Bacillati</taxon>
        <taxon>Bacillota</taxon>
        <taxon>Bacilli</taxon>
        <taxon>Lactobacillales</taxon>
        <taxon>Streptococcaceae</taxon>
        <taxon>Streptococcus</taxon>
    </lineage>
</organism>
<dbReference type="GO" id="GO:0003723">
    <property type="term" value="F:RNA binding"/>
    <property type="evidence" value="ECO:0007669"/>
    <property type="project" value="InterPro"/>
</dbReference>
<feature type="domain" description="B3/B4 tRNA-binding" evidence="1">
    <location>
        <begin position="63"/>
        <end position="214"/>
    </location>
</feature>